<gene>
    <name evidence="2" type="ORF">LPB3_12150</name>
</gene>
<sequence>MKKAILTVNLLLFIISQQTHAQSIIKNKNKITLGPNDFPELINANIPGAPKLGKPQLIMSDSLPVMSEGHGWAAPAVYDWNGDGKKDLLIGEFGSGVEIKRHFGHGIRIYLNVGTNETPQYNDFHYAKGAYSEDINDYTSGALLSIHTFCCLAFTPRFADLNGDGYEDLLSGQYTPGYITWFRGSEYGFLPGLKLEEIYNSNSVNRTLPSVFSLPSDNPESMNYWMYSSAAFGDFDDDGDQDMIVGGSAIRFSENIGTKFKPLFGKREILLDVNGDPLKIKEISKEELTKAYNPVYKDQFGYMLPPPSGSKSTVPYVVDWDGDGVLDILVTSPFMNEGAVAITFFRGLNFPKRMTNEKKELRFEPGIPLFWAKNKEKEFPGTWINVCVADWNNDGVNDLLIGTNVPTLNGIFNHELAWQWEADTGIYKINPAYYSDKEKKKIAKHIKNAEEFQKKLGISEDEMEKRRFPTKRWYLKHYYGNAGYKNKALAHKGYVYIMLGEK</sequence>
<feature type="chain" id="PRO_5008615570" evidence="1">
    <location>
        <begin position="22"/>
        <end position="502"/>
    </location>
</feature>
<evidence type="ECO:0000256" key="1">
    <source>
        <dbReference type="SAM" id="SignalP"/>
    </source>
</evidence>
<dbReference type="PANTHER" id="PTHR44103">
    <property type="entry name" value="PROPROTEIN CONVERTASE P"/>
    <property type="match status" value="1"/>
</dbReference>
<accession>A0A1B8TTX1</accession>
<reference evidence="3" key="1">
    <citation type="submission" date="2016-02" db="EMBL/GenBank/DDBJ databases">
        <authorList>
            <person name="Shin S.-K."/>
            <person name="Yi H."/>
            <person name="Kim E."/>
        </authorList>
    </citation>
    <scope>NUCLEOTIDE SEQUENCE [LARGE SCALE GENOMIC DNA]</scope>
    <source>
        <strain evidence="3">LPB0003</strain>
    </source>
</reference>
<organism evidence="2 3">
    <name type="scientific">Polaribacter vadi</name>
    <dbReference type="NCBI Taxonomy" id="1774273"/>
    <lineage>
        <taxon>Bacteria</taxon>
        <taxon>Pseudomonadati</taxon>
        <taxon>Bacteroidota</taxon>
        <taxon>Flavobacteriia</taxon>
        <taxon>Flavobacteriales</taxon>
        <taxon>Flavobacteriaceae</taxon>
    </lineage>
</organism>
<dbReference type="KEGG" id="pob:LPB03_12135"/>
<dbReference type="SUPFAM" id="SSF69318">
    <property type="entry name" value="Integrin alpha N-terminal domain"/>
    <property type="match status" value="1"/>
</dbReference>
<protein>
    <submittedName>
        <fullName evidence="2">Uncharacterized protein</fullName>
    </submittedName>
</protein>
<evidence type="ECO:0000313" key="2">
    <source>
        <dbReference type="EMBL" id="OBY62885.1"/>
    </source>
</evidence>
<dbReference type="Proteomes" id="UP000092584">
    <property type="component" value="Unassembled WGS sequence"/>
</dbReference>
<dbReference type="AlphaFoldDB" id="A0A1B8TTX1"/>
<feature type="signal peptide" evidence="1">
    <location>
        <begin position="1"/>
        <end position="21"/>
    </location>
</feature>
<dbReference type="PANTHER" id="PTHR44103:SF1">
    <property type="entry name" value="PROPROTEIN CONVERTASE P"/>
    <property type="match status" value="1"/>
</dbReference>
<evidence type="ECO:0000313" key="3">
    <source>
        <dbReference type="Proteomes" id="UP000092584"/>
    </source>
</evidence>
<dbReference type="Gene3D" id="2.130.10.130">
    <property type="entry name" value="Integrin alpha, N-terminal"/>
    <property type="match status" value="2"/>
</dbReference>
<proteinExistence type="predicted"/>
<keyword evidence="1" id="KW-0732">Signal</keyword>
<keyword evidence="3" id="KW-1185">Reference proteome</keyword>
<dbReference type="OrthoDB" id="9816120at2"/>
<dbReference type="InterPro" id="IPR028994">
    <property type="entry name" value="Integrin_alpha_N"/>
</dbReference>
<dbReference type="RefSeq" id="WP_065319865.1">
    <property type="nucleotide sequence ID" value="NZ_CP017477.1"/>
</dbReference>
<dbReference type="EMBL" id="LSFM01000023">
    <property type="protein sequence ID" value="OBY62885.1"/>
    <property type="molecule type" value="Genomic_DNA"/>
</dbReference>
<comment type="caution">
    <text evidence="2">The sequence shown here is derived from an EMBL/GenBank/DDBJ whole genome shotgun (WGS) entry which is preliminary data.</text>
</comment>
<dbReference type="STRING" id="1774273.LPB03_12135"/>
<name>A0A1B8TTX1_9FLAO</name>